<proteinExistence type="predicted"/>
<sequence length="154" mass="17858">MRGRPKSDNSREKQYRVRLNEKEALNLDYVSSTTGQAKSDIIRKALNEYLHKVQINEYNLSPENDDLIMEGINMQRVLKCPYCGKTNIFDFTDLCNVSSYERQMGTENLYEFDEVELICTNCNKKSMVNGYISEYPLGAFNGEEIKVAKLEEEE</sequence>
<evidence type="ECO:0000313" key="2">
    <source>
        <dbReference type="Proteomes" id="UP000260721"/>
    </source>
</evidence>
<reference evidence="1 2" key="1">
    <citation type="submission" date="2018-08" db="EMBL/GenBank/DDBJ databases">
        <title>A genome reference for cultivated species of the human gut microbiota.</title>
        <authorList>
            <person name="Zou Y."/>
            <person name="Xue W."/>
            <person name="Luo G."/>
        </authorList>
    </citation>
    <scope>NUCLEOTIDE SEQUENCE [LARGE SCALE GENOMIC DNA]</scope>
    <source>
        <strain evidence="1 2">TF08-11</strain>
    </source>
</reference>
<evidence type="ECO:0000313" key="1">
    <source>
        <dbReference type="EMBL" id="RGD77126.1"/>
    </source>
</evidence>
<comment type="caution">
    <text evidence="1">The sequence shown here is derived from an EMBL/GenBank/DDBJ whole genome shotgun (WGS) entry which is preliminary data.</text>
</comment>
<dbReference type="RefSeq" id="WP_117445869.1">
    <property type="nucleotide sequence ID" value="NZ_JBFBOW010000011.1"/>
</dbReference>
<dbReference type="EMBL" id="QUSK01000007">
    <property type="protein sequence ID" value="RGD77126.1"/>
    <property type="molecule type" value="Genomic_DNA"/>
</dbReference>
<gene>
    <name evidence="1" type="ORF">DXC78_04155</name>
</gene>
<dbReference type="AlphaFoldDB" id="A0A3E3E776"/>
<accession>A0A3E3E776</accession>
<organism evidence="1 2">
    <name type="scientific">Faecalicoccus pleomorphus</name>
    <dbReference type="NCBI Taxonomy" id="1323"/>
    <lineage>
        <taxon>Bacteria</taxon>
        <taxon>Bacillati</taxon>
        <taxon>Bacillota</taxon>
        <taxon>Erysipelotrichia</taxon>
        <taxon>Erysipelotrichales</taxon>
        <taxon>Erysipelotrichaceae</taxon>
        <taxon>Faecalicoccus</taxon>
    </lineage>
</organism>
<name>A0A3E3E776_9FIRM</name>
<protein>
    <submittedName>
        <fullName evidence="1">Uncharacterized protein</fullName>
    </submittedName>
</protein>
<dbReference type="Proteomes" id="UP000260721">
    <property type="component" value="Unassembled WGS sequence"/>
</dbReference>